<evidence type="ECO:0000256" key="5">
    <source>
        <dbReference type="ARBA" id="ARBA00022982"/>
    </source>
</evidence>
<feature type="transmembrane region" description="Helical" evidence="12">
    <location>
        <begin position="46"/>
        <end position="64"/>
    </location>
</feature>
<evidence type="ECO:0000256" key="10">
    <source>
        <dbReference type="ARBA" id="ARBA00023186"/>
    </source>
</evidence>
<evidence type="ECO:0000313" key="14">
    <source>
        <dbReference type="Proteomes" id="UP001056756"/>
    </source>
</evidence>
<dbReference type="EMBL" id="CP097899">
    <property type="protein sequence ID" value="URN94905.1"/>
    <property type="molecule type" value="Genomic_DNA"/>
</dbReference>
<comment type="subcellular location">
    <subcellularLocation>
        <location evidence="1">Membrane</location>
        <topology evidence="1">Multi-pass membrane protein</topology>
    </subcellularLocation>
</comment>
<proteinExistence type="inferred from homology"/>
<dbReference type="PANTHER" id="PTHR43469:SF1">
    <property type="entry name" value="SPBETA PROPHAGE-DERIVED DISULFIDE BOND FORMATION PROTEIN B"/>
    <property type="match status" value="1"/>
</dbReference>
<dbReference type="Gene3D" id="1.20.1550.10">
    <property type="entry name" value="DsbB-like"/>
    <property type="match status" value="1"/>
</dbReference>
<dbReference type="Pfam" id="PF02600">
    <property type="entry name" value="DsbB"/>
    <property type="match status" value="1"/>
</dbReference>
<keyword evidence="10" id="KW-0143">Chaperone</keyword>
<dbReference type="GO" id="GO:0016020">
    <property type="term" value="C:membrane"/>
    <property type="evidence" value="ECO:0007669"/>
    <property type="project" value="UniProtKB-SubCell"/>
</dbReference>
<evidence type="ECO:0000313" key="13">
    <source>
        <dbReference type="EMBL" id="URN94905.1"/>
    </source>
</evidence>
<sequence length="146" mass="16392">MEVTEESREKARSFWLFLAWAVATLATAGSLYMSEVMHFTPCSLCWFQRIFMYPLSIVLGIAFVKEDTGIVKYTLPIAIIGGGFSIYHTIIQKIPPDSTIAACGPTSCREDYLNWFGFVTIPMLALVAFLIIVVSLLRLRKIDSTK</sequence>
<protein>
    <submittedName>
        <fullName evidence="13">Disulfide oxidoreductase</fullName>
    </submittedName>
</protein>
<dbReference type="Proteomes" id="UP001056756">
    <property type="component" value="Chromosome"/>
</dbReference>
<dbReference type="GO" id="GO:0006457">
    <property type="term" value="P:protein folding"/>
    <property type="evidence" value="ECO:0007669"/>
    <property type="project" value="InterPro"/>
</dbReference>
<evidence type="ECO:0000256" key="2">
    <source>
        <dbReference type="ARBA" id="ARBA00007602"/>
    </source>
</evidence>
<evidence type="ECO:0000256" key="1">
    <source>
        <dbReference type="ARBA" id="ARBA00004141"/>
    </source>
</evidence>
<dbReference type="AlphaFoldDB" id="A0A9J6ZGP4"/>
<dbReference type="PANTHER" id="PTHR43469">
    <property type="entry name" value="DISULFIDE FORMATION PROTEIN-RELATED"/>
    <property type="match status" value="1"/>
</dbReference>
<evidence type="ECO:0000256" key="11">
    <source>
        <dbReference type="ARBA" id="ARBA00023284"/>
    </source>
</evidence>
<dbReference type="SUPFAM" id="SSF158442">
    <property type="entry name" value="DsbB-like"/>
    <property type="match status" value="1"/>
</dbReference>
<feature type="transmembrane region" description="Helical" evidence="12">
    <location>
        <begin position="71"/>
        <end position="90"/>
    </location>
</feature>
<accession>A0A9J6ZGP4</accession>
<evidence type="ECO:0000256" key="8">
    <source>
        <dbReference type="ARBA" id="ARBA00023136"/>
    </source>
</evidence>
<organism evidence="13 14">
    <name type="scientific">Candidatus Pristimantibacillus lignocellulolyticus</name>
    <dbReference type="NCBI Taxonomy" id="2994561"/>
    <lineage>
        <taxon>Bacteria</taxon>
        <taxon>Bacillati</taxon>
        <taxon>Bacillota</taxon>
        <taxon>Bacilli</taxon>
        <taxon>Bacillales</taxon>
        <taxon>Paenibacillaceae</taxon>
        <taxon>Candidatus Pristimantibacillus</taxon>
    </lineage>
</organism>
<keyword evidence="6 12" id="KW-1133">Transmembrane helix</keyword>
<keyword evidence="9" id="KW-1015">Disulfide bond</keyword>
<evidence type="ECO:0000256" key="7">
    <source>
        <dbReference type="ARBA" id="ARBA00023002"/>
    </source>
</evidence>
<dbReference type="KEGG" id="plig:NAG76_01205"/>
<reference evidence="13" key="1">
    <citation type="submission" date="2022-05" db="EMBL/GenBank/DDBJ databases">
        <title>Novel bacterial taxa in a minimal lignocellulolytic consortium and its capacity to transform plastics disclosed by genome-resolved metagenomics.</title>
        <authorList>
            <person name="Rodriguez C.A.D."/>
            <person name="Diaz-Garcia L."/>
            <person name="Herrera K."/>
            <person name="Tarazona N.A."/>
            <person name="Sproer C."/>
            <person name="Overmann J."/>
            <person name="Jimenez D.J."/>
        </authorList>
    </citation>
    <scope>NUCLEOTIDE SEQUENCE</scope>
    <source>
        <strain evidence="13">MAG5</strain>
    </source>
</reference>
<feature type="transmembrane region" description="Helical" evidence="12">
    <location>
        <begin position="14"/>
        <end position="34"/>
    </location>
</feature>
<evidence type="ECO:0000256" key="9">
    <source>
        <dbReference type="ARBA" id="ARBA00023157"/>
    </source>
</evidence>
<dbReference type="HAMAP" id="MF_00287">
    <property type="entry name" value="BdbC"/>
    <property type="match status" value="1"/>
</dbReference>
<evidence type="ECO:0000256" key="4">
    <source>
        <dbReference type="ARBA" id="ARBA00022692"/>
    </source>
</evidence>
<feature type="transmembrane region" description="Helical" evidence="12">
    <location>
        <begin position="115"/>
        <end position="137"/>
    </location>
</feature>
<keyword evidence="8 12" id="KW-0472">Membrane</keyword>
<dbReference type="InterPro" id="IPR023380">
    <property type="entry name" value="DsbB-like_sf"/>
</dbReference>
<dbReference type="PIRSF" id="PIRSF036659">
    <property type="entry name" value="BdbC"/>
    <property type="match status" value="1"/>
</dbReference>
<dbReference type="InterPro" id="IPR003752">
    <property type="entry name" value="DiS_bond_form_DsbB/BdbC"/>
</dbReference>
<name>A0A9J6ZGP4_9BACL</name>
<dbReference type="InterPro" id="IPR012187">
    <property type="entry name" value="Disulphide_bond_form_BdbC"/>
</dbReference>
<comment type="similarity">
    <text evidence="2">Belongs to the DsbB family. BdbC subfamily.</text>
</comment>
<keyword evidence="3" id="KW-0813">Transport</keyword>
<keyword evidence="7" id="KW-0560">Oxidoreductase</keyword>
<evidence type="ECO:0000256" key="12">
    <source>
        <dbReference type="SAM" id="Phobius"/>
    </source>
</evidence>
<keyword evidence="11" id="KW-0676">Redox-active center</keyword>
<dbReference type="NCBIfam" id="NF002849">
    <property type="entry name" value="PRK03113.1"/>
    <property type="match status" value="1"/>
</dbReference>
<keyword evidence="4 12" id="KW-0812">Transmembrane</keyword>
<evidence type="ECO:0000256" key="3">
    <source>
        <dbReference type="ARBA" id="ARBA00022448"/>
    </source>
</evidence>
<keyword evidence="5" id="KW-0249">Electron transport</keyword>
<gene>
    <name evidence="13" type="ORF">NAG76_01205</name>
</gene>
<evidence type="ECO:0000256" key="6">
    <source>
        <dbReference type="ARBA" id="ARBA00022989"/>
    </source>
</evidence>
<dbReference type="GO" id="GO:0015035">
    <property type="term" value="F:protein-disulfide reductase activity"/>
    <property type="evidence" value="ECO:0007669"/>
    <property type="project" value="InterPro"/>
</dbReference>